<feature type="transmembrane region" description="Helical" evidence="1">
    <location>
        <begin position="69"/>
        <end position="90"/>
    </location>
</feature>
<organism evidence="2 3">
    <name type="scientific">Pseudomonas tensinigenes</name>
    <dbReference type="NCBI Taxonomy" id="2745511"/>
    <lineage>
        <taxon>Bacteria</taxon>
        <taxon>Pseudomonadati</taxon>
        <taxon>Pseudomonadota</taxon>
        <taxon>Gammaproteobacteria</taxon>
        <taxon>Pseudomonadales</taxon>
        <taxon>Pseudomonadaceae</taxon>
        <taxon>Pseudomonas</taxon>
    </lineage>
</organism>
<gene>
    <name evidence="2" type="ORF">HU718_021450</name>
</gene>
<proteinExistence type="predicted"/>
<keyword evidence="1" id="KW-0472">Membrane</keyword>
<dbReference type="Proteomes" id="UP000646386">
    <property type="component" value="Chromosome"/>
</dbReference>
<accession>A0ABX8PTQ3</accession>
<keyword evidence="3" id="KW-1185">Reference proteome</keyword>
<dbReference type="RefSeq" id="WP_186613893.1">
    <property type="nucleotide sequence ID" value="NZ_CP077089.1"/>
</dbReference>
<keyword evidence="1" id="KW-0812">Transmembrane</keyword>
<evidence type="ECO:0000313" key="2">
    <source>
        <dbReference type="EMBL" id="QXI04587.1"/>
    </source>
</evidence>
<name>A0ABX8PTQ3_9PSED</name>
<feature type="transmembrane region" description="Helical" evidence="1">
    <location>
        <begin position="37"/>
        <end position="57"/>
    </location>
</feature>
<dbReference type="EMBL" id="CP077089">
    <property type="protein sequence ID" value="QXI04587.1"/>
    <property type="molecule type" value="Genomic_DNA"/>
</dbReference>
<evidence type="ECO:0000313" key="3">
    <source>
        <dbReference type="Proteomes" id="UP000646386"/>
    </source>
</evidence>
<evidence type="ECO:0000256" key="1">
    <source>
        <dbReference type="SAM" id="Phobius"/>
    </source>
</evidence>
<reference evidence="2 3" key="1">
    <citation type="journal article" date="2020" name="Microorganisms">
        <title>Reliable Identification of Environmental Pseudomonas Isolates Using the rpoD Gene.</title>
        <authorList>
            <consortium name="The Broad Institute Genome Sequencing Platform"/>
            <person name="Girard L."/>
            <person name="Lood C."/>
            <person name="Rokni-Zadeh H."/>
            <person name="van Noort V."/>
            <person name="Lavigne R."/>
            <person name="De Mot R."/>
        </authorList>
    </citation>
    <scope>NUCLEOTIDE SEQUENCE [LARGE SCALE GENOMIC DNA]</scope>
    <source>
        <strain evidence="2 3">ZA 5.3</strain>
    </source>
</reference>
<keyword evidence="1" id="KW-1133">Transmembrane helix</keyword>
<reference evidence="2 3" key="2">
    <citation type="journal article" date="2021" name="Microorganisms">
        <title>The Ever-Expanding Pseudomonas Genus: Description of 43 New Species and Partition of the Pseudomonas putida Group.</title>
        <authorList>
            <person name="Girard L."/>
            <person name="Lood C."/>
            <person name="Hofte M."/>
            <person name="Vandamme P."/>
            <person name="Rokni-Zadeh H."/>
            <person name="van Noort V."/>
            <person name="Lavigne R."/>
            <person name="De Mot R."/>
        </authorList>
    </citation>
    <scope>NUCLEOTIDE SEQUENCE [LARGE SCALE GENOMIC DNA]</scope>
    <source>
        <strain evidence="2 3">ZA 5.3</strain>
    </source>
</reference>
<protein>
    <submittedName>
        <fullName evidence="2">Uncharacterized protein</fullName>
    </submittedName>
</protein>
<sequence length="256" mass="27647">MTIIAALVAAFAFAAALKCTAKKIKPAGWHLREHLGEIGGALTLTYLVIVVVVIWGRADTLMTMPLNEVGDFLAGAFGPVAFLWLVFGFLQQGDELRQGTEALKLQAFELKNSVAQQSIMAAAATQQIDAQRAALQLQLDEIERGNRANFVFSHGVRGGGGVPGSKVDTSMEIGCSGANAYDVRIVFEPPIGSTVSVESEQITQSRKFKIPLVFANPSEDVLGFITLNYKGADAKDREEKFVYSIRAADPWVKVKS</sequence>